<comment type="caution">
    <text evidence="3">The sequence shown here is derived from an EMBL/GenBank/DDBJ whole genome shotgun (WGS) entry which is preliminary data.</text>
</comment>
<evidence type="ECO:0000256" key="1">
    <source>
        <dbReference type="SAM" id="MobiDB-lite"/>
    </source>
</evidence>
<dbReference type="Pfam" id="PF01935">
    <property type="entry name" value="DUF87"/>
    <property type="match status" value="1"/>
</dbReference>
<dbReference type="Gene3D" id="3.40.50.300">
    <property type="entry name" value="P-loop containing nucleotide triphosphate hydrolases"/>
    <property type="match status" value="1"/>
</dbReference>
<name>A0A554J959_9BACT</name>
<evidence type="ECO:0000313" key="4">
    <source>
        <dbReference type="Proteomes" id="UP000316253"/>
    </source>
</evidence>
<dbReference type="InterPro" id="IPR027417">
    <property type="entry name" value="P-loop_NTPase"/>
</dbReference>
<reference evidence="3 4" key="1">
    <citation type="submission" date="2017-08" db="EMBL/GenBank/DDBJ databases">
        <title>Mechanisms for carbon and nitrogen cycling indicate functional differentiation within the Candidate Phyla Radiation.</title>
        <authorList>
            <person name="Danczak R.E."/>
            <person name="Johnston M.D."/>
            <person name="Kenah C."/>
            <person name="Slattery M."/>
            <person name="Wrighton K.C."/>
            <person name="Wilkins M.J."/>
        </authorList>
    </citation>
    <scope>NUCLEOTIDE SEQUENCE [LARGE SCALE GENOMIC DNA]</scope>
    <source>
        <strain evidence="3">Gr01-1014_85</strain>
    </source>
</reference>
<dbReference type="InterPro" id="IPR002789">
    <property type="entry name" value="HerA_central"/>
</dbReference>
<accession>A0A554J959</accession>
<dbReference type="EMBL" id="VMFD01000081">
    <property type="protein sequence ID" value="TSC64857.1"/>
    <property type="molecule type" value="Genomic_DNA"/>
</dbReference>
<sequence>MPNQPTNTSTLNSPLNPGRGQAQSLADRVAPVSMLIGLKNISLDRLVAETLYIYSFPHYLETGWLYELINQDLAMDISLHISPKESALALPELRRKLAQFTANLNDEADRGLVSNPELEANIQDIEVLREELTRGVAKLFSVGHYITLYAPNQSELKQAIRQVQTILGGSLIYTRSALLQAETGFLTSLPLGQDRLNQTQSLDTPAIASGFPFASAALTSDHGWLYGINRHNNSLVILDRFELDNANSLVLGSSGSGKSYFVKLEILRALMLDTDVIVIDPENEYVGLAEAMGGRQGTP</sequence>
<dbReference type="AlphaFoldDB" id="A0A554J959"/>
<dbReference type="SUPFAM" id="SSF52540">
    <property type="entry name" value="P-loop containing nucleoside triphosphate hydrolases"/>
    <property type="match status" value="1"/>
</dbReference>
<feature type="region of interest" description="Disordered" evidence="1">
    <location>
        <begin position="1"/>
        <end position="23"/>
    </location>
</feature>
<protein>
    <submittedName>
        <fullName evidence="3">Type IV secretory pathway VirB4 components-like protein</fullName>
    </submittedName>
</protein>
<feature type="domain" description="Helicase HerA central" evidence="2">
    <location>
        <begin position="248"/>
        <end position="289"/>
    </location>
</feature>
<evidence type="ECO:0000259" key="2">
    <source>
        <dbReference type="Pfam" id="PF01935"/>
    </source>
</evidence>
<gene>
    <name evidence="3" type="ORF">CEO22_683</name>
</gene>
<evidence type="ECO:0000313" key="3">
    <source>
        <dbReference type="EMBL" id="TSC64857.1"/>
    </source>
</evidence>
<proteinExistence type="predicted"/>
<organism evidence="3 4">
    <name type="scientific">Candidatus Berkelbacteria bacterium Gr01-1014_85</name>
    <dbReference type="NCBI Taxonomy" id="2017150"/>
    <lineage>
        <taxon>Bacteria</taxon>
        <taxon>Candidatus Berkelbacteria</taxon>
    </lineage>
</organism>
<feature type="compositionally biased region" description="Polar residues" evidence="1">
    <location>
        <begin position="1"/>
        <end position="15"/>
    </location>
</feature>
<dbReference type="Proteomes" id="UP000316253">
    <property type="component" value="Unassembled WGS sequence"/>
</dbReference>